<evidence type="ECO:0000313" key="2">
    <source>
        <dbReference type="Proteomes" id="UP001234178"/>
    </source>
</evidence>
<comment type="caution">
    <text evidence="1">The sequence shown here is derived from an EMBL/GenBank/DDBJ whole genome shotgun (WGS) entry which is preliminary data.</text>
</comment>
<dbReference type="Proteomes" id="UP001234178">
    <property type="component" value="Unassembled WGS sequence"/>
</dbReference>
<name>A0ABQ9ZUA6_9CRUS</name>
<proteinExistence type="predicted"/>
<dbReference type="EMBL" id="JAOYFB010000005">
    <property type="protein sequence ID" value="KAK4016506.1"/>
    <property type="molecule type" value="Genomic_DNA"/>
</dbReference>
<sequence>MQLPRRFEFDNNSNKIDDLIAAKWKLTASNHYGELKKKLFGGCVLSSSWNCRNRRLIQLHRNFQSFSQTGLLPLTKGIVLQRIT</sequence>
<reference evidence="1 2" key="1">
    <citation type="journal article" date="2023" name="Nucleic Acids Res.">
        <title>The hologenome of Daphnia magna reveals possible DNA methylation and microbiome-mediated evolution of the host genome.</title>
        <authorList>
            <person name="Chaturvedi A."/>
            <person name="Li X."/>
            <person name="Dhandapani V."/>
            <person name="Marshall H."/>
            <person name="Kissane S."/>
            <person name="Cuenca-Cambronero M."/>
            <person name="Asole G."/>
            <person name="Calvet F."/>
            <person name="Ruiz-Romero M."/>
            <person name="Marangio P."/>
            <person name="Guigo R."/>
            <person name="Rago D."/>
            <person name="Mirbahai L."/>
            <person name="Eastwood N."/>
            <person name="Colbourne J.K."/>
            <person name="Zhou J."/>
            <person name="Mallon E."/>
            <person name="Orsini L."/>
        </authorList>
    </citation>
    <scope>NUCLEOTIDE SEQUENCE [LARGE SCALE GENOMIC DNA]</scope>
    <source>
        <strain evidence="1">LRV0_1</strain>
    </source>
</reference>
<organism evidence="1 2">
    <name type="scientific">Daphnia magna</name>
    <dbReference type="NCBI Taxonomy" id="35525"/>
    <lineage>
        <taxon>Eukaryota</taxon>
        <taxon>Metazoa</taxon>
        <taxon>Ecdysozoa</taxon>
        <taxon>Arthropoda</taxon>
        <taxon>Crustacea</taxon>
        <taxon>Branchiopoda</taxon>
        <taxon>Diplostraca</taxon>
        <taxon>Cladocera</taxon>
        <taxon>Anomopoda</taxon>
        <taxon>Daphniidae</taxon>
        <taxon>Daphnia</taxon>
    </lineage>
</organism>
<gene>
    <name evidence="1" type="ORF">OUZ56_031462</name>
</gene>
<evidence type="ECO:0000313" key="1">
    <source>
        <dbReference type="EMBL" id="KAK4016506.1"/>
    </source>
</evidence>
<protein>
    <submittedName>
        <fullName evidence="1">Uncharacterized protein</fullName>
    </submittedName>
</protein>
<accession>A0ABQ9ZUA6</accession>
<keyword evidence="2" id="KW-1185">Reference proteome</keyword>